<organism evidence="2">
    <name type="scientific">Archaeoglobus fulgidus</name>
    <dbReference type="NCBI Taxonomy" id="2234"/>
    <lineage>
        <taxon>Archaea</taxon>
        <taxon>Methanobacteriati</taxon>
        <taxon>Methanobacteriota</taxon>
        <taxon>Archaeoglobi</taxon>
        <taxon>Archaeoglobales</taxon>
        <taxon>Archaeoglobaceae</taxon>
        <taxon>Archaeoglobus</taxon>
    </lineage>
</organism>
<protein>
    <submittedName>
        <fullName evidence="2">Uncharacterized protein</fullName>
    </submittedName>
</protein>
<proteinExistence type="predicted"/>
<keyword evidence="1" id="KW-0812">Transmembrane</keyword>
<feature type="transmembrane region" description="Helical" evidence="1">
    <location>
        <begin position="120"/>
        <end position="141"/>
    </location>
</feature>
<accession>A0A7C3MAM1</accession>
<feature type="transmembrane region" description="Helical" evidence="1">
    <location>
        <begin position="12"/>
        <end position="28"/>
    </location>
</feature>
<evidence type="ECO:0000256" key="1">
    <source>
        <dbReference type="SAM" id="Phobius"/>
    </source>
</evidence>
<dbReference type="EMBL" id="DTLB01000008">
    <property type="protein sequence ID" value="HFW31673.1"/>
    <property type="molecule type" value="Genomic_DNA"/>
</dbReference>
<name>A0A7C3MAM1_ARCFL</name>
<dbReference type="AlphaFoldDB" id="A0A7C3MAM1"/>
<evidence type="ECO:0000313" key="2">
    <source>
        <dbReference type="EMBL" id="HFW31673.1"/>
    </source>
</evidence>
<gene>
    <name evidence="2" type="ORF">ENW66_01775</name>
</gene>
<comment type="caution">
    <text evidence="2">The sequence shown here is derived from an EMBL/GenBank/DDBJ whole genome shotgun (WGS) entry which is preliminary data.</text>
</comment>
<feature type="transmembrane region" description="Helical" evidence="1">
    <location>
        <begin position="56"/>
        <end position="73"/>
    </location>
</feature>
<reference evidence="2" key="1">
    <citation type="journal article" date="2020" name="mSystems">
        <title>Genome- and Community-Level Interaction Insights into Carbon Utilization and Element Cycling Functions of Hydrothermarchaeota in Hydrothermal Sediment.</title>
        <authorList>
            <person name="Zhou Z."/>
            <person name="Liu Y."/>
            <person name="Xu W."/>
            <person name="Pan J."/>
            <person name="Luo Z.H."/>
            <person name="Li M."/>
        </authorList>
    </citation>
    <scope>NUCLEOTIDE SEQUENCE [LARGE SCALE GENOMIC DNA]</scope>
    <source>
        <strain evidence="2">SpSt-87</strain>
    </source>
</reference>
<feature type="transmembrane region" description="Helical" evidence="1">
    <location>
        <begin position="82"/>
        <end position="100"/>
    </location>
</feature>
<sequence>MRLGYKQIRQIELIVIFLMVGISFYSFLKNKVYLLTSSALQQILFTLLPLEVHRELTLALLIAVIAPLLHLYAKGQEKHMERIYAISWLMHLPSVLYYSGLDWLEAISAQLNFQVFETELSFWDTLLIGAILVGGRILLFLTSNVRKTLEELQKRGADEDDLMKVASGMTFFALIDHRNFFHISGLTDEPYYTHD</sequence>
<keyword evidence="1" id="KW-1133">Transmembrane helix</keyword>
<keyword evidence="1" id="KW-0472">Membrane</keyword>